<keyword evidence="2" id="KW-0732">Signal</keyword>
<proteinExistence type="predicted"/>
<accession>G1FRH0</accession>
<feature type="signal peptide" evidence="2">
    <location>
        <begin position="1"/>
        <end position="23"/>
    </location>
</feature>
<evidence type="ECO:0000256" key="2">
    <source>
        <dbReference type="SAM" id="SignalP"/>
    </source>
</evidence>
<evidence type="ECO:0000256" key="1">
    <source>
        <dbReference type="SAM" id="Phobius"/>
    </source>
</evidence>
<gene>
    <name evidence="3" type="primary">Avh</name>
</gene>
<evidence type="ECO:0000313" key="3">
    <source>
        <dbReference type="EMBL" id="AEK80708.1"/>
    </source>
</evidence>
<feature type="transmembrane region" description="Helical" evidence="1">
    <location>
        <begin position="151"/>
        <end position="172"/>
    </location>
</feature>
<keyword evidence="1" id="KW-0812">Transmembrane</keyword>
<keyword evidence="1" id="KW-1133">Transmembrane helix</keyword>
<dbReference type="VEuPathDB" id="FungiDB:PHYSODRAFT_286091"/>
<keyword evidence="1" id="KW-0472">Membrane</keyword>
<sequence length="181" mass="19762">MRQSVPVTVLVMALIDFTSSINAANGTERDGKMRRTLQDGRKETTNSLVIAETEERRFKIPGLSKLSSLFKKNPKIGNAIASNPSITDALKDPKVAKTITTLKGQPGFLEKLRRTSTYKEIAPKLRTNSLTQSDIEHLGEETVKASGKKGYMYDMVFAAAATIVGLVAIALVSNNVHVWGK</sequence>
<name>G1FRH0_PHYSO</name>
<reference evidence="3" key="1">
    <citation type="journal article" date="2011" name="Plant Cell">
        <title>Transcriptional programming and functional interactions within the Phytophthora sojae RXLR effector repertoire.</title>
        <authorList>
            <person name="Wang Q."/>
            <person name="Han C."/>
            <person name="Ferreira A.O."/>
            <person name="Yu X."/>
            <person name="Ye W."/>
            <person name="Tripathy S."/>
            <person name="Kale S.D."/>
            <person name="Gu B."/>
            <person name="Sheng Y."/>
            <person name="Sui Y."/>
            <person name="Wang X."/>
            <person name="Zhang Z."/>
            <person name="Cheng B."/>
            <person name="Dong S."/>
            <person name="Shan W."/>
            <person name="Zheng X."/>
            <person name="Dou D."/>
            <person name="Tyler B.M."/>
            <person name="Wang Y."/>
        </authorList>
    </citation>
    <scope>NUCLEOTIDE SEQUENCE</scope>
    <source>
        <strain evidence="3">P7064</strain>
    </source>
</reference>
<protein>
    <submittedName>
        <fullName evidence="3">Avh125</fullName>
    </submittedName>
</protein>
<dbReference type="AlphaFoldDB" id="G1FRH0"/>
<feature type="chain" id="PRO_5003412430" evidence="2">
    <location>
        <begin position="24"/>
        <end position="181"/>
    </location>
</feature>
<organism evidence="3">
    <name type="scientific">Phytophthora sojae</name>
    <name type="common">Soybean stem and root rot agent</name>
    <name type="synonym">Phytophthora megasperma f. sp. glycines</name>
    <dbReference type="NCBI Taxonomy" id="67593"/>
    <lineage>
        <taxon>Eukaryota</taxon>
        <taxon>Sar</taxon>
        <taxon>Stramenopiles</taxon>
        <taxon>Oomycota</taxon>
        <taxon>Peronosporomycetes</taxon>
        <taxon>Peronosporales</taxon>
        <taxon>Peronosporaceae</taxon>
        <taxon>Phytophthora</taxon>
    </lineage>
</organism>
<dbReference type="EMBL" id="JN253895">
    <property type="protein sequence ID" value="AEK80708.1"/>
    <property type="molecule type" value="Genomic_DNA"/>
</dbReference>